<name>A0ABP9L3Z2_9GAMM</name>
<keyword evidence="1" id="KW-0812">Transmembrane</keyword>
<feature type="transmembrane region" description="Helical" evidence="1">
    <location>
        <begin position="7"/>
        <end position="26"/>
    </location>
</feature>
<dbReference type="EMBL" id="BAABKY010000001">
    <property type="protein sequence ID" value="GAA5068897.1"/>
    <property type="molecule type" value="Genomic_DNA"/>
</dbReference>
<sequence length="110" mass="12060">MKRVAVVVRYLAVANFFALILGMIFLGGDALNGHIADGQHYLSWHGKLTKVSPATFQYSRIHTIVSLVLLAAGMLSALMSKPGPIEIKWMNRLVLGYFVVVVLSLLKYGA</sequence>
<feature type="transmembrane region" description="Helical" evidence="1">
    <location>
        <begin position="92"/>
        <end position="109"/>
    </location>
</feature>
<accession>A0ABP9L3Z2</accession>
<reference evidence="3" key="1">
    <citation type="journal article" date="2019" name="Int. J. Syst. Evol. Microbiol.">
        <title>The Global Catalogue of Microorganisms (GCM) 10K type strain sequencing project: providing services to taxonomists for standard genome sequencing and annotation.</title>
        <authorList>
            <consortium name="The Broad Institute Genomics Platform"/>
            <consortium name="The Broad Institute Genome Sequencing Center for Infectious Disease"/>
            <person name="Wu L."/>
            <person name="Ma J."/>
        </authorList>
    </citation>
    <scope>NUCLEOTIDE SEQUENCE [LARGE SCALE GENOMIC DNA]</scope>
    <source>
        <strain evidence="3">JCM 19212</strain>
    </source>
</reference>
<organism evidence="2 3">
    <name type="scientific">Lysobacter panacisoli</name>
    <dbReference type="NCBI Taxonomy" id="1255263"/>
    <lineage>
        <taxon>Bacteria</taxon>
        <taxon>Pseudomonadati</taxon>
        <taxon>Pseudomonadota</taxon>
        <taxon>Gammaproteobacteria</taxon>
        <taxon>Lysobacterales</taxon>
        <taxon>Lysobacteraceae</taxon>
        <taxon>Lysobacter</taxon>
    </lineage>
</organism>
<evidence type="ECO:0008006" key="4">
    <source>
        <dbReference type="Google" id="ProtNLM"/>
    </source>
</evidence>
<evidence type="ECO:0000313" key="2">
    <source>
        <dbReference type="EMBL" id="GAA5068897.1"/>
    </source>
</evidence>
<dbReference type="Proteomes" id="UP001501083">
    <property type="component" value="Unassembled WGS sequence"/>
</dbReference>
<keyword evidence="3" id="KW-1185">Reference proteome</keyword>
<protein>
    <recommendedName>
        <fullName evidence="4">DUF998 domain-containing protein</fullName>
    </recommendedName>
</protein>
<evidence type="ECO:0000313" key="3">
    <source>
        <dbReference type="Proteomes" id="UP001501083"/>
    </source>
</evidence>
<gene>
    <name evidence="2" type="ORF">GCM10025759_05100</name>
</gene>
<keyword evidence="1" id="KW-1133">Transmembrane helix</keyword>
<evidence type="ECO:0000256" key="1">
    <source>
        <dbReference type="SAM" id="Phobius"/>
    </source>
</evidence>
<proteinExistence type="predicted"/>
<dbReference type="RefSeq" id="WP_158982961.1">
    <property type="nucleotide sequence ID" value="NZ_BAABKY010000001.1"/>
</dbReference>
<feature type="transmembrane region" description="Helical" evidence="1">
    <location>
        <begin position="61"/>
        <end position="80"/>
    </location>
</feature>
<keyword evidence="1" id="KW-0472">Membrane</keyword>
<comment type="caution">
    <text evidence="2">The sequence shown here is derived from an EMBL/GenBank/DDBJ whole genome shotgun (WGS) entry which is preliminary data.</text>
</comment>